<dbReference type="EMBL" id="GDJX01013138">
    <property type="protein sequence ID" value="JAT54798.1"/>
    <property type="molecule type" value="Transcribed_RNA"/>
</dbReference>
<feature type="non-terminal residue" evidence="2">
    <location>
        <position position="1"/>
    </location>
</feature>
<feature type="region of interest" description="Disordered" evidence="1">
    <location>
        <begin position="1"/>
        <end position="87"/>
    </location>
</feature>
<dbReference type="GO" id="GO:0042651">
    <property type="term" value="C:thylakoid membrane"/>
    <property type="evidence" value="ECO:0007669"/>
    <property type="project" value="TreeGrafter"/>
</dbReference>
<accession>A0A1D1YJH3</accession>
<feature type="compositionally biased region" description="Acidic residues" evidence="1">
    <location>
        <begin position="396"/>
        <end position="411"/>
    </location>
</feature>
<dbReference type="AlphaFoldDB" id="A0A1D1YJH3"/>
<reference evidence="2" key="1">
    <citation type="submission" date="2015-07" db="EMBL/GenBank/DDBJ databases">
        <title>Transcriptome Assembly of Anthurium amnicola.</title>
        <authorList>
            <person name="Suzuki J."/>
        </authorList>
    </citation>
    <scope>NUCLEOTIDE SEQUENCE</scope>
</reference>
<feature type="region of interest" description="Disordered" evidence="1">
    <location>
        <begin position="297"/>
        <end position="351"/>
    </location>
</feature>
<dbReference type="InterPro" id="IPR044680">
    <property type="entry name" value="EX1/2"/>
</dbReference>
<feature type="compositionally biased region" description="Acidic residues" evidence="1">
    <location>
        <begin position="337"/>
        <end position="349"/>
    </location>
</feature>
<dbReference type="Pfam" id="PF12014">
    <property type="entry name" value="Cyclin_D1_bind"/>
    <property type="match status" value="1"/>
</dbReference>
<name>A0A1D1YJH3_9ARAE</name>
<feature type="compositionally biased region" description="Low complexity" evidence="1">
    <location>
        <begin position="44"/>
        <end position="59"/>
    </location>
</feature>
<protein>
    <submittedName>
        <fullName evidence="2">Protein EXECUTER 1, chloroplastic</fullName>
    </submittedName>
</protein>
<evidence type="ECO:0000313" key="2">
    <source>
        <dbReference type="EMBL" id="JAT54798.1"/>
    </source>
</evidence>
<proteinExistence type="predicted"/>
<gene>
    <name evidence="2" type="primary">EX1_2</name>
    <name evidence="2" type="ORF">g.68564</name>
</gene>
<dbReference type="PANTHER" id="PTHR33917:SF3">
    <property type="entry name" value="PROTEIN EXECUTER 1, CHLOROPLASTIC"/>
    <property type="match status" value="1"/>
</dbReference>
<dbReference type="GO" id="GO:0010343">
    <property type="term" value="P:singlet oxygen-mediated programmed cell death"/>
    <property type="evidence" value="ECO:0007669"/>
    <property type="project" value="InterPro"/>
</dbReference>
<organism evidence="2">
    <name type="scientific">Anthurium amnicola</name>
    <dbReference type="NCBI Taxonomy" id="1678845"/>
    <lineage>
        <taxon>Eukaryota</taxon>
        <taxon>Viridiplantae</taxon>
        <taxon>Streptophyta</taxon>
        <taxon>Embryophyta</taxon>
        <taxon>Tracheophyta</taxon>
        <taxon>Spermatophyta</taxon>
        <taxon>Magnoliopsida</taxon>
        <taxon>Liliopsida</taxon>
        <taxon>Araceae</taxon>
        <taxon>Pothoideae</taxon>
        <taxon>Potheae</taxon>
        <taxon>Anthurium</taxon>
    </lineage>
</organism>
<sequence length="714" mass="78684">SLSLSLMASISAPRLPLPSPPHAESSSHTVCSKSPRFLPALPGRSFPSSKRAAAAAPPARRSPDSALCRCRRRGDPRSDESPPSDGRRWDAVLQDVVRTAVRRWDEYVKSLVKGLGDGAVKEKKGGAGNGVLRKVRSRVTADWDWERWKRHFQEMEEQEKIVSIIQSNLVEAVNREDYEDAAKLKIAIAAAAANDAVGRAISLLDKAVKEERYQDAAFIRDHAGTGLVGWWAGASEDSADPYGRIIRITAEHGKYVARSYSSRQLATAKSGSPLFELYLTMDHDGEYKQQAVYLRRKSGNPGEFPGKTTKPPSIGNLNTSNGSTEGKDDLSFKSSDGEDNEEGGDDSDMADGLAGIQNILQDMIPGVKVKVLKVVSPGKVDRDMISKVIEQIIEDEDGETDVELESVESDDDVKTESDIEEIEMDAGDATNSTDAEKGEMSVKFVIGGTMQKMPGYMSSKDLVRVPAHLEIKGHSSFLFSIKADNGQQETSGKGYTSPEKAFSRPAQRSADLIIADLARALISREKIPMKVLKDVGELINLTINQDLNHQPLYGRTLFHRIEIPATSDPLSGLYVSAHGMFHSEVLQLRRKFGQWQNDGITFNSTGLEFYEYVEALKLTGDLSVPAGQVAFRAKIGKQYQLPHKGIIPEEFGVIGRYKGQGRLADPGFQNPRWVDGELVILDGKYIRGGPVIGFVYWAPEYHFLVFFNRLRLQS</sequence>
<feature type="compositionally biased region" description="Basic and acidic residues" evidence="1">
    <location>
        <begin position="73"/>
        <end position="87"/>
    </location>
</feature>
<dbReference type="PANTHER" id="PTHR33917">
    <property type="entry name" value="PROTEIN EXECUTER 1, CHLOROPLASTIC"/>
    <property type="match status" value="1"/>
</dbReference>
<feature type="compositionally biased region" description="Polar residues" evidence="1">
    <location>
        <begin position="315"/>
        <end position="324"/>
    </location>
</feature>
<evidence type="ECO:0000256" key="1">
    <source>
        <dbReference type="SAM" id="MobiDB-lite"/>
    </source>
</evidence>
<feature type="region of interest" description="Disordered" evidence="1">
    <location>
        <begin position="396"/>
        <end position="416"/>
    </location>
</feature>